<keyword evidence="3" id="KW-1185">Reference proteome</keyword>
<sequence length="438" mass="46265">MTTLSVPLHFGGVLKTWRKRRGVTQQQLADLSTVSVRAIRDLEIGRVARPRHDTVRLICDALGLTGRARADFQAAAIQLDDDRSWLHEPPAPPPAVFDGLIGRSAELAALDEALAGGQRLIGLIGLAGVGKTRLALEAVASWHAADRLPVLWSAYAGSRDDTVSAMIRTALSAETSATAKIGASDQLSALVRDRDTILVCDGYDGRDTSALDVEAVGSLLRACRGLRILVTSRSPLDPGGAWLLPVGPLGVPADGLDLDLLRDAASVRLLLRHVRRERPDFDLDAGNAAQVAAICRRLDGLPSALAAAAAWFLFYEPSALLDRIESDPFAVVADEAPELRSVIRAAVGGLPPEELALLDAVATVDSPFSIAAVAGVTGLGPGTAARLVRRLCLRGLLRAASEDGGREARFTVLSLVTDARKTAALLPEQPPIASLRHA</sequence>
<dbReference type="SUPFAM" id="SSF47413">
    <property type="entry name" value="lambda repressor-like DNA-binding domains"/>
    <property type="match status" value="1"/>
</dbReference>
<protein>
    <submittedName>
        <fullName evidence="2">Transcriptional regulator with XRE-family HTH domain</fullName>
    </submittedName>
</protein>
<gene>
    <name evidence="2" type="ORF">F4553_006164</name>
</gene>
<dbReference type="Proteomes" id="UP000587527">
    <property type="component" value="Unassembled WGS sequence"/>
</dbReference>
<dbReference type="EMBL" id="JACHMN010000003">
    <property type="protein sequence ID" value="MBB5872730.1"/>
    <property type="molecule type" value="Genomic_DNA"/>
</dbReference>
<comment type="caution">
    <text evidence="2">The sequence shown here is derived from an EMBL/GenBank/DDBJ whole genome shotgun (WGS) entry which is preliminary data.</text>
</comment>
<dbReference type="RefSeq" id="WP_184842815.1">
    <property type="nucleotide sequence ID" value="NZ_JACHMN010000003.1"/>
</dbReference>
<reference evidence="2 3" key="1">
    <citation type="submission" date="2020-08" db="EMBL/GenBank/DDBJ databases">
        <title>Sequencing the genomes of 1000 actinobacteria strains.</title>
        <authorList>
            <person name="Klenk H.-P."/>
        </authorList>
    </citation>
    <scope>NUCLEOTIDE SEQUENCE [LARGE SCALE GENOMIC DNA]</scope>
    <source>
        <strain evidence="2 3">DSM 45362</strain>
    </source>
</reference>
<dbReference type="PROSITE" id="PS50943">
    <property type="entry name" value="HTH_CROC1"/>
    <property type="match status" value="1"/>
</dbReference>
<dbReference type="Pfam" id="PF13560">
    <property type="entry name" value="HTH_31"/>
    <property type="match status" value="1"/>
</dbReference>
<dbReference type="SUPFAM" id="SSF52540">
    <property type="entry name" value="P-loop containing nucleoside triphosphate hydrolases"/>
    <property type="match status" value="1"/>
</dbReference>
<evidence type="ECO:0000313" key="3">
    <source>
        <dbReference type="Proteomes" id="UP000587527"/>
    </source>
</evidence>
<proteinExistence type="predicted"/>
<dbReference type="InterPro" id="IPR001387">
    <property type="entry name" value="Cro/C1-type_HTH"/>
</dbReference>
<name>A0A841C187_9ACTN</name>
<feature type="domain" description="HTH cro/C1-type" evidence="1">
    <location>
        <begin position="14"/>
        <end position="69"/>
    </location>
</feature>
<dbReference type="Gene3D" id="1.10.260.40">
    <property type="entry name" value="lambda repressor-like DNA-binding domains"/>
    <property type="match status" value="1"/>
</dbReference>
<dbReference type="InterPro" id="IPR010982">
    <property type="entry name" value="Lambda_DNA-bd_dom_sf"/>
</dbReference>
<dbReference type="PANTHER" id="PTHR47691">
    <property type="entry name" value="REGULATOR-RELATED"/>
    <property type="match status" value="1"/>
</dbReference>
<dbReference type="SMART" id="SM00530">
    <property type="entry name" value="HTH_XRE"/>
    <property type="match status" value="1"/>
</dbReference>
<dbReference type="InterPro" id="IPR027417">
    <property type="entry name" value="P-loop_NTPase"/>
</dbReference>
<dbReference type="CDD" id="cd00093">
    <property type="entry name" value="HTH_XRE"/>
    <property type="match status" value="1"/>
</dbReference>
<accession>A0A841C187</accession>
<evidence type="ECO:0000313" key="2">
    <source>
        <dbReference type="EMBL" id="MBB5872730.1"/>
    </source>
</evidence>
<evidence type="ECO:0000259" key="1">
    <source>
        <dbReference type="PROSITE" id="PS50943"/>
    </source>
</evidence>
<dbReference type="Gene3D" id="1.10.10.10">
    <property type="entry name" value="Winged helix-like DNA-binding domain superfamily/Winged helix DNA-binding domain"/>
    <property type="match status" value="1"/>
</dbReference>
<organism evidence="2 3">
    <name type="scientific">Allocatelliglobosispora scoriae</name>
    <dbReference type="NCBI Taxonomy" id="643052"/>
    <lineage>
        <taxon>Bacteria</taxon>
        <taxon>Bacillati</taxon>
        <taxon>Actinomycetota</taxon>
        <taxon>Actinomycetes</taxon>
        <taxon>Micromonosporales</taxon>
        <taxon>Micromonosporaceae</taxon>
        <taxon>Allocatelliglobosispora</taxon>
    </lineage>
</organism>
<dbReference type="GO" id="GO:0003677">
    <property type="term" value="F:DNA binding"/>
    <property type="evidence" value="ECO:0007669"/>
    <property type="project" value="InterPro"/>
</dbReference>
<dbReference type="Gene3D" id="3.40.50.300">
    <property type="entry name" value="P-loop containing nucleotide triphosphate hydrolases"/>
    <property type="match status" value="1"/>
</dbReference>
<dbReference type="InterPro" id="IPR036388">
    <property type="entry name" value="WH-like_DNA-bd_sf"/>
</dbReference>
<dbReference type="PANTHER" id="PTHR47691:SF3">
    <property type="entry name" value="HTH-TYPE TRANSCRIPTIONAL REGULATOR RV0890C-RELATED"/>
    <property type="match status" value="1"/>
</dbReference>
<dbReference type="AlphaFoldDB" id="A0A841C187"/>